<gene>
    <name evidence="1" type="ORF">KF707C_15030</name>
</gene>
<dbReference type="AlphaFoldDB" id="A0AAD1BY33"/>
<evidence type="ECO:0000313" key="1">
    <source>
        <dbReference type="EMBL" id="BAU73191.1"/>
    </source>
</evidence>
<name>A0AAD1BY33_METFU</name>
<reference evidence="1 2" key="2">
    <citation type="journal article" date="2017" name="Int. J. Syst. Evol. Microbiol.">
        <title>Pseudomonas furukawaii sp. nov., a polychlorinated biphenyl-degrading bacterium isolated from biphenyl-contaminated soil in Japan.</title>
        <authorList>
            <person name="Kimura N."/>
            <person name="Watanabe T."/>
            <person name="Suenaga H."/>
            <person name="Fujihara H."/>
            <person name="Futagami T."/>
            <person name="Goto M."/>
            <person name="Hanada S."/>
            <person name="Hirose J."/>
        </authorList>
    </citation>
    <scope>NUCLEOTIDE SEQUENCE [LARGE SCALE GENOMIC DNA]</scope>
    <source>
        <strain evidence="2">DSM 10086 / NBRC 110670 / KF707</strain>
    </source>
</reference>
<dbReference type="RefSeq" id="WP_003451126.1">
    <property type="nucleotide sequence ID" value="NZ_AJMR01000127.1"/>
</dbReference>
<dbReference type="Proteomes" id="UP000218554">
    <property type="component" value="Chromosome"/>
</dbReference>
<sequence length="94" mass="10546">MSSHCVAIDSATALSCLGQTVLMELGWDDDPESVWRCLHVLGVVLPKEGIYEHGHFVVVNALAPEAFPYEIFWAHIRTLQRVCQWIDVQPRATA</sequence>
<dbReference type="EMBL" id="AP014862">
    <property type="protein sequence ID" value="BAU73191.1"/>
    <property type="molecule type" value="Genomic_DNA"/>
</dbReference>
<dbReference type="KEGG" id="pfuw:KF707C_15030"/>
<evidence type="ECO:0000313" key="2">
    <source>
        <dbReference type="Proteomes" id="UP000218554"/>
    </source>
</evidence>
<organism evidence="1 2">
    <name type="scientific">Metapseudomonas furukawaii</name>
    <name type="common">Pseudomonas furukawaii</name>
    <dbReference type="NCBI Taxonomy" id="1149133"/>
    <lineage>
        <taxon>Bacteria</taxon>
        <taxon>Pseudomonadati</taxon>
        <taxon>Pseudomonadota</taxon>
        <taxon>Gammaproteobacteria</taxon>
        <taxon>Pseudomonadales</taxon>
        <taxon>Pseudomonadaceae</taxon>
        <taxon>Metapseudomonas</taxon>
    </lineage>
</organism>
<keyword evidence="2" id="KW-1185">Reference proteome</keyword>
<reference evidence="2" key="1">
    <citation type="submission" date="2015-05" db="EMBL/GenBank/DDBJ databases">
        <title>Draft genome sequencing of a biphenyl-degrading bacterium, Pseudomonas balearica KF707 (=NBRC110670).</title>
        <authorList>
            <person name="Kimura N."/>
            <person name="Hirose J."/>
            <person name="Watanabe T."/>
            <person name="Suenaga H."/>
            <person name="Fujihara H."/>
            <person name="Noguchi M."/>
            <person name="Hashimoto M."/>
            <person name="Shimodaira J."/>
            <person name="Tsuchikane K."/>
            <person name="Hosoyama A."/>
            <person name="Yamazoe A."/>
            <person name="Fujita N."/>
            <person name="Furukawa K."/>
        </authorList>
    </citation>
    <scope>NUCLEOTIDE SEQUENCE [LARGE SCALE GENOMIC DNA]</scope>
    <source>
        <strain evidence="2">DSM 10086 / NBRC 110670 / KF707</strain>
    </source>
</reference>
<accession>A0AAD1BY33</accession>
<proteinExistence type="predicted"/>
<protein>
    <submittedName>
        <fullName evidence="1">Uncharacterized protein</fullName>
    </submittedName>
</protein>